<keyword evidence="2" id="KW-1185">Reference proteome</keyword>
<dbReference type="EMBL" id="JAXCGZ010022879">
    <property type="protein sequence ID" value="KAK7021791.1"/>
    <property type="molecule type" value="Genomic_DNA"/>
</dbReference>
<gene>
    <name evidence="1" type="ORF">SK128_010780</name>
</gene>
<name>A0AAN8WHL1_HALRR</name>
<dbReference type="Proteomes" id="UP001381693">
    <property type="component" value="Unassembled WGS sequence"/>
</dbReference>
<accession>A0AAN8WHL1</accession>
<comment type="caution">
    <text evidence="1">The sequence shown here is derived from an EMBL/GenBank/DDBJ whole genome shotgun (WGS) entry which is preliminary data.</text>
</comment>
<protein>
    <submittedName>
        <fullName evidence="1">Uncharacterized protein</fullName>
    </submittedName>
</protein>
<reference evidence="1 2" key="1">
    <citation type="submission" date="2023-11" db="EMBL/GenBank/DDBJ databases">
        <title>Halocaridina rubra genome assembly.</title>
        <authorList>
            <person name="Smith C."/>
        </authorList>
    </citation>
    <scope>NUCLEOTIDE SEQUENCE [LARGE SCALE GENOMIC DNA]</scope>
    <source>
        <strain evidence="1">EP-1</strain>
        <tissue evidence="1">Whole</tissue>
    </source>
</reference>
<organism evidence="1 2">
    <name type="scientific">Halocaridina rubra</name>
    <name type="common">Hawaiian red shrimp</name>
    <dbReference type="NCBI Taxonomy" id="373956"/>
    <lineage>
        <taxon>Eukaryota</taxon>
        <taxon>Metazoa</taxon>
        <taxon>Ecdysozoa</taxon>
        <taxon>Arthropoda</taxon>
        <taxon>Crustacea</taxon>
        <taxon>Multicrustacea</taxon>
        <taxon>Malacostraca</taxon>
        <taxon>Eumalacostraca</taxon>
        <taxon>Eucarida</taxon>
        <taxon>Decapoda</taxon>
        <taxon>Pleocyemata</taxon>
        <taxon>Caridea</taxon>
        <taxon>Atyoidea</taxon>
        <taxon>Atyidae</taxon>
        <taxon>Halocaridina</taxon>
    </lineage>
</organism>
<evidence type="ECO:0000313" key="1">
    <source>
        <dbReference type="EMBL" id="KAK7021791.1"/>
    </source>
</evidence>
<dbReference type="AlphaFoldDB" id="A0AAN8WHL1"/>
<proteinExistence type="predicted"/>
<evidence type="ECO:0000313" key="2">
    <source>
        <dbReference type="Proteomes" id="UP001381693"/>
    </source>
</evidence>
<sequence length="61" mass="7263">MRSLQCCGHHDRPRKSTYHENLQHSSGWYFQFIFHFRNFSFLTSNIPCYGNVGNHLTPVTF</sequence>